<name>A0ABY0IFE0_9BACT</name>
<comment type="caution">
    <text evidence="3">The sequence shown here is derived from an EMBL/GenBank/DDBJ whole genome shotgun (WGS) entry which is preliminary data.</text>
</comment>
<accession>A0ABY0IFE0</accession>
<evidence type="ECO:0000313" key="3">
    <source>
        <dbReference type="EMBL" id="RZF21653.1"/>
    </source>
</evidence>
<evidence type="ECO:0008006" key="5">
    <source>
        <dbReference type="Google" id="ProtNLM"/>
    </source>
</evidence>
<evidence type="ECO:0000256" key="2">
    <source>
        <dbReference type="SAM" id="Phobius"/>
    </source>
</evidence>
<dbReference type="RefSeq" id="WP_115361253.1">
    <property type="nucleotide sequence ID" value="NZ_QDKL01000002.1"/>
</dbReference>
<feature type="transmembrane region" description="Helical" evidence="2">
    <location>
        <begin position="438"/>
        <end position="461"/>
    </location>
</feature>
<keyword evidence="4" id="KW-1185">Reference proteome</keyword>
<sequence length="492" mass="56957">MKKLTLLLDKDSVINFSLLFTLLRRYWIVNSICVLVSVGALISFYVNQDKNYVREIHFNSKLDNVNQESKISQIIGINKIDEIKSYRSLVERWDFKVSIAQDIMAVEDINEFYIEDDNGDKKNLRSVYEYCSYNKECISRYIAENIQNNYSIKQSPRYGGYVLYSRGKNKFTTLIIQDSIVKNLKSIKFNSNYILAKEKIQALENELEKNEKQLLDNHNIINVGADSRISDLDEVIREQEKSLAKNKELLFSVDSDLKFYKKMKRVSFSGKDRSLIRKRAEIEQQIVDVSKNIDLLKSGSLAGNSEIIVSLKKQRSDLANELKKLKVSDASITDDKKNKAIELEKIPELIQKKKTLSILISKLTEQISENKLKRDKLLKDRNLNTITNDQLNPLKNTIVDIRNKIRETRNSLNSIQNYLTFNILNPKIENQKKFTLKLLILLSMVLSVFTALVSCFICYCIDDRVYSHDEIQVLYHDAKDLGIAPEITKVSC</sequence>
<protein>
    <recommendedName>
        <fullName evidence="5">Polysaccharide chain length determinant N-terminal domain-containing protein</fullName>
    </recommendedName>
</protein>
<keyword evidence="1" id="KW-0175">Coiled coil</keyword>
<keyword evidence="2" id="KW-0472">Membrane</keyword>
<feature type="coiled-coil region" evidence="1">
    <location>
        <begin position="193"/>
        <end position="220"/>
    </location>
</feature>
<evidence type="ECO:0000256" key="1">
    <source>
        <dbReference type="SAM" id="Coils"/>
    </source>
</evidence>
<dbReference type="EMBL" id="QDKL01000002">
    <property type="protein sequence ID" value="RZF21653.1"/>
    <property type="molecule type" value="Genomic_DNA"/>
</dbReference>
<proteinExistence type="predicted"/>
<gene>
    <name evidence="3" type="ORF">DAY19_08160</name>
</gene>
<feature type="transmembrane region" description="Helical" evidence="2">
    <location>
        <begin position="26"/>
        <end position="46"/>
    </location>
</feature>
<evidence type="ECO:0000313" key="4">
    <source>
        <dbReference type="Proteomes" id="UP000443582"/>
    </source>
</evidence>
<organism evidence="3 4">
    <name type="scientific">Halobacteriovorax vibrionivorans</name>
    <dbReference type="NCBI Taxonomy" id="2152716"/>
    <lineage>
        <taxon>Bacteria</taxon>
        <taxon>Pseudomonadati</taxon>
        <taxon>Bdellovibrionota</taxon>
        <taxon>Bacteriovoracia</taxon>
        <taxon>Bacteriovoracales</taxon>
        <taxon>Halobacteriovoraceae</taxon>
        <taxon>Halobacteriovorax</taxon>
    </lineage>
</organism>
<keyword evidence="2" id="KW-0812">Transmembrane</keyword>
<reference evidence="4" key="1">
    <citation type="journal article" date="2019" name="Int. J. Syst. Evol. Microbiol.">
        <title>Halobacteriovorax valvorus sp. nov., a novel prokaryotic predator isolated from coastal seawater of China.</title>
        <authorList>
            <person name="Chen M.-X."/>
        </authorList>
    </citation>
    <scope>NUCLEOTIDE SEQUENCE [LARGE SCALE GENOMIC DNA]</scope>
    <source>
        <strain evidence="4">BL9</strain>
    </source>
</reference>
<keyword evidence="2" id="KW-1133">Transmembrane helix</keyword>
<dbReference type="Proteomes" id="UP000443582">
    <property type="component" value="Unassembled WGS sequence"/>
</dbReference>